<dbReference type="SMART" id="SM00248">
    <property type="entry name" value="ANK"/>
    <property type="match status" value="3"/>
</dbReference>
<keyword evidence="1" id="KW-0040">ANK repeat</keyword>
<evidence type="ECO:0008006" key="4">
    <source>
        <dbReference type="Google" id="ProtNLM"/>
    </source>
</evidence>
<sequence length="126" mass="13632">MKIIRYLIAADCDVNIQGPEGMTVLHMAAMRGDTDVCDLLLNEGRANVDPRDHGGWTPLVWAAEHKHVRTVRLLLSKGANALAKDLEGNGAIHWCALAGDSNVLKLLLDAAPLALHQTNAHQDTPL</sequence>
<evidence type="ECO:0000256" key="1">
    <source>
        <dbReference type="PROSITE-ProRule" id="PRU00023"/>
    </source>
</evidence>
<dbReference type="GO" id="GO:0002039">
    <property type="term" value="F:p53 binding"/>
    <property type="evidence" value="ECO:0007669"/>
    <property type="project" value="InterPro"/>
</dbReference>
<dbReference type="Pfam" id="PF00023">
    <property type="entry name" value="Ank"/>
    <property type="match status" value="1"/>
</dbReference>
<protein>
    <recommendedName>
        <fullName evidence="4">Ankyrin repeat protein</fullName>
    </recommendedName>
</protein>
<dbReference type="Pfam" id="PF12796">
    <property type="entry name" value="Ank_2"/>
    <property type="match status" value="1"/>
</dbReference>
<dbReference type="AlphaFoldDB" id="A0A9N9QU27"/>
<organism evidence="2 3">
    <name type="scientific">Diatraea saccharalis</name>
    <name type="common">sugarcane borer</name>
    <dbReference type="NCBI Taxonomy" id="40085"/>
    <lineage>
        <taxon>Eukaryota</taxon>
        <taxon>Metazoa</taxon>
        <taxon>Ecdysozoa</taxon>
        <taxon>Arthropoda</taxon>
        <taxon>Hexapoda</taxon>
        <taxon>Insecta</taxon>
        <taxon>Pterygota</taxon>
        <taxon>Neoptera</taxon>
        <taxon>Endopterygota</taxon>
        <taxon>Lepidoptera</taxon>
        <taxon>Glossata</taxon>
        <taxon>Ditrysia</taxon>
        <taxon>Pyraloidea</taxon>
        <taxon>Crambidae</taxon>
        <taxon>Crambinae</taxon>
        <taxon>Diatraea</taxon>
    </lineage>
</organism>
<proteinExistence type="predicted"/>
<feature type="repeat" description="ANK" evidence="1">
    <location>
        <begin position="20"/>
        <end position="44"/>
    </location>
</feature>
<dbReference type="PRINTS" id="PR01415">
    <property type="entry name" value="ANKYRIN"/>
</dbReference>
<dbReference type="PROSITE" id="PS50088">
    <property type="entry name" value="ANK_REPEAT"/>
    <property type="match status" value="2"/>
</dbReference>
<evidence type="ECO:0000313" key="3">
    <source>
        <dbReference type="Proteomes" id="UP001153714"/>
    </source>
</evidence>
<dbReference type="GO" id="GO:0000785">
    <property type="term" value="C:chromatin"/>
    <property type="evidence" value="ECO:0007669"/>
    <property type="project" value="TreeGrafter"/>
</dbReference>
<dbReference type="GO" id="GO:0046974">
    <property type="term" value="F:histone H3K9 methyltransferase activity"/>
    <property type="evidence" value="ECO:0007669"/>
    <property type="project" value="TreeGrafter"/>
</dbReference>
<accession>A0A9N9QU27</accession>
<gene>
    <name evidence="2" type="ORF">DIATSA_LOCUS1506</name>
</gene>
<dbReference type="GO" id="GO:0000122">
    <property type="term" value="P:negative regulation of transcription by RNA polymerase II"/>
    <property type="evidence" value="ECO:0007669"/>
    <property type="project" value="TreeGrafter"/>
</dbReference>
<dbReference type="Proteomes" id="UP001153714">
    <property type="component" value="Chromosome 10"/>
</dbReference>
<dbReference type="PANTHER" id="PTHR46307">
    <property type="entry name" value="G9A, ISOFORM B"/>
    <property type="match status" value="1"/>
</dbReference>
<dbReference type="InterPro" id="IPR036770">
    <property type="entry name" value="Ankyrin_rpt-contain_sf"/>
</dbReference>
<dbReference type="InterPro" id="IPR002110">
    <property type="entry name" value="Ankyrin_rpt"/>
</dbReference>
<dbReference type="InterPro" id="IPR043550">
    <property type="entry name" value="EHMT1/EHMT2"/>
</dbReference>
<reference evidence="2" key="2">
    <citation type="submission" date="2022-10" db="EMBL/GenBank/DDBJ databases">
        <authorList>
            <consortium name="ENA_rothamsted_submissions"/>
            <consortium name="culmorum"/>
            <person name="King R."/>
        </authorList>
    </citation>
    <scope>NUCLEOTIDE SEQUENCE</scope>
</reference>
<dbReference type="PROSITE" id="PS50297">
    <property type="entry name" value="ANK_REP_REGION"/>
    <property type="match status" value="2"/>
</dbReference>
<dbReference type="Gene3D" id="1.25.40.20">
    <property type="entry name" value="Ankyrin repeat-containing domain"/>
    <property type="match status" value="1"/>
</dbReference>
<feature type="repeat" description="ANK" evidence="1">
    <location>
        <begin position="54"/>
        <end position="86"/>
    </location>
</feature>
<dbReference type="PANTHER" id="PTHR46307:SF4">
    <property type="entry name" value="G9A, ISOFORM B"/>
    <property type="match status" value="1"/>
</dbReference>
<dbReference type="SUPFAM" id="SSF48403">
    <property type="entry name" value="Ankyrin repeat"/>
    <property type="match status" value="1"/>
</dbReference>
<name>A0A9N9QU27_9NEOP</name>
<dbReference type="EMBL" id="OU893341">
    <property type="protein sequence ID" value="CAG9783326.1"/>
    <property type="molecule type" value="Genomic_DNA"/>
</dbReference>
<reference evidence="2" key="1">
    <citation type="submission" date="2021-12" db="EMBL/GenBank/DDBJ databases">
        <authorList>
            <person name="King R."/>
        </authorList>
    </citation>
    <scope>NUCLEOTIDE SEQUENCE</scope>
</reference>
<dbReference type="OrthoDB" id="616263at2759"/>
<evidence type="ECO:0000313" key="2">
    <source>
        <dbReference type="EMBL" id="CAG9783326.1"/>
    </source>
</evidence>
<keyword evidence="3" id="KW-1185">Reference proteome</keyword>
<dbReference type="GO" id="GO:0005634">
    <property type="term" value="C:nucleus"/>
    <property type="evidence" value="ECO:0007669"/>
    <property type="project" value="TreeGrafter"/>
</dbReference>